<dbReference type="InterPro" id="IPR003406">
    <property type="entry name" value="Glyco_trans_14"/>
</dbReference>
<sequence>MLSYVYKNSRRYFVIRKWQSLFIDNALGILFTSTIILLLVIIILNTGWHNHSTKISNTKQHHVPTPPYYQNIINKSMEICERFLKYPVTNKSISKQFATYSTHKDRYRLWNGTTSCYNFKELIEQPVWLSEEEKSFPIAYSLLIYENIEWTARLLRLIYRPNNLYCIHVDKKSPNWFYEEIIQLSKCYGDNVHVISRLKSVPIFWGHYPVVDGFLKCAEMLLNNQVVNWQYLLNINGKELPLRTNWELVVALKALNMSNVIDCSRKKAPKNRYPVKLPSFPVNWTKGSFHAALRRDMVNYILHDKRALELRGLFKEEEDLLKVPDEMFFSTLAYNPQLQAPGACHKCYATNQKDPRSTFVARYKIWWPAHCASKRIVRQICIFGIQHLHAFTQRTEFFANKFNPGFHEFAYDCLEYWILKKMKNERVTGKLDTGTSMYLTLKLLHILSLITYNCLIDSTLINNRNYVLLTNQITFCEANKMCHEYGLSVDKYFSLPIISDLQYLSDDLNVSTFWMEYNALFTYRTDKSIKWRYYNTTNVADLSGLQLENIPLSGHILKGVLCSSINYALCIEVNVNQSLNTNLSISLRKYSFHMVDIPNLLSMNETTDGCYEVLWSNNKHHCIFLCSMILDCLSAYFNQIEKLCIVILYQQSLLPNKYSFVNTQWIRFALN</sequence>
<evidence type="ECO:0000256" key="11">
    <source>
        <dbReference type="SAM" id="Phobius"/>
    </source>
</evidence>
<keyword evidence="8 11" id="KW-0472">Membrane</keyword>
<comment type="caution">
    <text evidence="12">The sequence shown here is derived from an EMBL/GenBank/DDBJ whole genome shotgun (WGS) entry which is preliminary data.</text>
</comment>
<dbReference type="AlphaFoldDB" id="A0A4Z2D5T2"/>
<feature type="transmembrane region" description="Helical" evidence="11">
    <location>
        <begin position="21"/>
        <end position="44"/>
    </location>
</feature>
<evidence type="ECO:0000256" key="3">
    <source>
        <dbReference type="ARBA" id="ARBA00022676"/>
    </source>
</evidence>
<evidence type="ECO:0000256" key="10">
    <source>
        <dbReference type="ARBA" id="ARBA00038150"/>
    </source>
</evidence>
<organism evidence="12 13">
    <name type="scientific">Schistosoma japonicum</name>
    <name type="common">Blood fluke</name>
    <dbReference type="NCBI Taxonomy" id="6182"/>
    <lineage>
        <taxon>Eukaryota</taxon>
        <taxon>Metazoa</taxon>
        <taxon>Spiralia</taxon>
        <taxon>Lophotrochozoa</taxon>
        <taxon>Platyhelminthes</taxon>
        <taxon>Trematoda</taxon>
        <taxon>Digenea</taxon>
        <taxon>Strigeidida</taxon>
        <taxon>Schistosomatoidea</taxon>
        <taxon>Schistosomatidae</taxon>
        <taxon>Schistosoma</taxon>
    </lineage>
</organism>
<dbReference type="STRING" id="6182.A0A4Z2D5T2"/>
<evidence type="ECO:0000313" key="13">
    <source>
        <dbReference type="Proteomes" id="UP000311919"/>
    </source>
</evidence>
<evidence type="ECO:0000256" key="4">
    <source>
        <dbReference type="ARBA" id="ARBA00022679"/>
    </source>
</evidence>
<evidence type="ECO:0000256" key="7">
    <source>
        <dbReference type="ARBA" id="ARBA00022989"/>
    </source>
</evidence>
<evidence type="ECO:0000256" key="5">
    <source>
        <dbReference type="ARBA" id="ARBA00022692"/>
    </source>
</evidence>
<keyword evidence="9" id="KW-0325">Glycoprotein</keyword>
<dbReference type="PANTHER" id="PTHR19297">
    <property type="entry name" value="GLYCOSYLTRANSFERASE 14 FAMILY MEMBER"/>
    <property type="match status" value="1"/>
</dbReference>
<comment type="subcellular location">
    <subcellularLocation>
        <location evidence="1">Membrane</location>
        <topology evidence="1">Single-pass type II membrane protein</topology>
    </subcellularLocation>
</comment>
<name>A0A4Z2D5T2_SCHJA</name>
<evidence type="ECO:0000256" key="8">
    <source>
        <dbReference type="ARBA" id="ARBA00023136"/>
    </source>
</evidence>
<comment type="pathway">
    <text evidence="2">Protein modification; protein glycosylation.</text>
</comment>
<keyword evidence="6" id="KW-0735">Signal-anchor</keyword>
<dbReference type="EMBL" id="SKCS01000282">
    <property type="protein sequence ID" value="TNN11845.1"/>
    <property type="molecule type" value="Genomic_DNA"/>
</dbReference>
<dbReference type="GO" id="GO:0016020">
    <property type="term" value="C:membrane"/>
    <property type="evidence" value="ECO:0007669"/>
    <property type="project" value="UniProtKB-SubCell"/>
</dbReference>
<evidence type="ECO:0000256" key="2">
    <source>
        <dbReference type="ARBA" id="ARBA00004922"/>
    </source>
</evidence>
<dbReference type="Pfam" id="PF02485">
    <property type="entry name" value="Branch"/>
    <property type="match status" value="1"/>
</dbReference>
<evidence type="ECO:0000256" key="9">
    <source>
        <dbReference type="ARBA" id="ARBA00023180"/>
    </source>
</evidence>
<dbReference type="Proteomes" id="UP000311919">
    <property type="component" value="Unassembled WGS sequence"/>
</dbReference>
<keyword evidence="13" id="KW-1185">Reference proteome</keyword>
<keyword evidence="3 12" id="KW-0328">Glycosyltransferase</keyword>
<evidence type="ECO:0000256" key="6">
    <source>
        <dbReference type="ARBA" id="ARBA00022968"/>
    </source>
</evidence>
<keyword evidence="5 11" id="KW-0812">Transmembrane</keyword>
<dbReference type="OrthoDB" id="2019572at2759"/>
<dbReference type="GO" id="GO:0008375">
    <property type="term" value="F:acetylglucosaminyltransferase activity"/>
    <property type="evidence" value="ECO:0007669"/>
    <property type="project" value="TreeGrafter"/>
</dbReference>
<dbReference type="PANTHER" id="PTHR19297:SF191">
    <property type="entry name" value="PROTEIN XYLOSYLTRANSFERASE"/>
    <property type="match status" value="1"/>
</dbReference>
<keyword evidence="4 12" id="KW-0808">Transferase</keyword>
<evidence type="ECO:0000313" key="12">
    <source>
        <dbReference type="EMBL" id="TNN11845.1"/>
    </source>
</evidence>
<reference evidence="12 13" key="1">
    <citation type="submission" date="2019-03" db="EMBL/GenBank/DDBJ databases">
        <title>An improved genome assembly of the fluke Schistosoma japonicum.</title>
        <authorList>
            <person name="Hu W."/>
            <person name="Luo F."/>
            <person name="Yin M."/>
            <person name="Mo X."/>
            <person name="Sun C."/>
            <person name="Wu Q."/>
            <person name="Zhu B."/>
            <person name="Xiang M."/>
            <person name="Wang J."/>
            <person name="Wang Y."/>
            <person name="Zhang T."/>
            <person name="Xu B."/>
            <person name="Zheng H."/>
            <person name="Feng Z."/>
        </authorList>
    </citation>
    <scope>NUCLEOTIDE SEQUENCE [LARGE SCALE GENOMIC DNA]</scope>
    <source>
        <strain evidence="12">HuSjv2</strain>
        <tissue evidence="12">Worms</tissue>
    </source>
</reference>
<evidence type="ECO:0000256" key="1">
    <source>
        <dbReference type="ARBA" id="ARBA00004606"/>
    </source>
</evidence>
<keyword evidence="7 11" id="KW-1133">Transmembrane helix</keyword>
<proteinExistence type="inferred from homology"/>
<gene>
    <name evidence="12" type="ORF">EWB00_004323</name>
</gene>
<comment type="similarity">
    <text evidence="10">Belongs to the glycosyltransferase 14 family.</text>
</comment>
<protein>
    <submittedName>
        <fullName evidence="12">Beta-1,6-N-acetylglucosaminyltransferase 3</fullName>
    </submittedName>
</protein>
<accession>A0A4Z2D5T2</accession>